<evidence type="ECO:0000256" key="2">
    <source>
        <dbReference type="ARBA" id="ARBA00006046"/>
    </source>
</evidence>
<comment type="similarity">
    <text evidence="2 5">Belongs to the carotenoid/retinoid oxidoreductase family.</text>
</comment>
<dbReference type="InterPro" id="IPR036188">
    <property type="entry name" value="FAD/NAD-bd_sf"/>
</dbReference>
<dbReference type="Proteomes" id="UP000184036">
    <property type="component" value="Unassembled WGS sequence"/>
</dbReference>
<dbReference type="GO" id="GO:0016117">
    <property type="term" value="P:carotenoid biosynthetic process"/>
    <property type="evidence" value="ECO:0007669"/>
    <property type="project" value="UniProtKB-KW"/>
</dbReference>
<evidence type="ECO:0000256" key="5">
    <source>
        <dbReference type="RuleBase" id="RU362075"/>
    </source>
</evidence>
<organism evidence="7 8">
    <name type="scientific">Flavobacterium segetis</name>
    <dbReference type="NCBI Taxonomy" id="271157"/>
    <lineage>
        <taxon>Bacteria</taxon>
        <taxon>Pseudomonadati</taxon>
        <taxon>Bacteroidota</taxon>
        <taxon>Flavobacteriia</taxon>
        <taxon>Flavobacteriales</taxon>
        <taxon>Flavobacteriaceae</taxon>
        <taxon>Flavobacterium</taxon>
    </lineage>
</organism>
<keyword evidence="3 5" id="KW-0125">Carotenoid biosynthesis</keyword>
<evidence type="ECO:0000259" key="6">
    <source>
        <dbReference type="Pfam" id="PF01593"/>
    </source>
</evidence>
<accession>A0A1M5FB42</accession>
<dbReference type="RefSeq" id="WP_072988369.1">
    <property type="nucleotide sequence ID" value="NZ_FQWE01000002.1"/>
</dbReference>
<comment type="pathway">
    <text evidence="1 5">Carotenoid biosynthesis.</text>
</comment>
<name>A0A1M5FB42_9FLAO</name>
<evidence type="ECO:0000256" key="3">
    <source>
        <dbReference type="ARBA" id="ARBA00022746"/>
    </source>
</evidence>
<dbReference type="Gene3D" id="3.50.50.60">
    <property type="entry name" value="FAD/NAD(P)-binding domain"/>
    <property type="match status" value="2"/>
</dbReference>
<dbReference type="InterPro" id="IPR014105">
    <property type="entry name" value="Carotenoid/retinoid_OxRdtase"/>
</dbReference>
<dbReference type="GO" id="GO:0016491">
    <property type="term" value="F:oxidoreductase activity"/>
    <property type="evidence" value="ECO:0007669"/>
    <property type="project" value="UniProtKB-KW"/>
</dbReference>
<gene>
    <name evidence="7" type="ORF">SAMN05444396_102261</name>
</gene>
<sequence length="486" mass="54617">MKQAIIVGSGIAGLAAAIRLRNKGYAVQVLEKNSYPGGKLTQIKGNGFRFDAGPSLFTMPNLITELFTLSGKKSSDYFNFDQLDVLCNYFYEDGTQIIASSDIDAFAAEMEKKTTDSAEKVKKHLIKSAFIYGATKDQFLNKSLHKINSFLSLSTLTAVFKMPFLNIFNSMNQVNENTFSDSKTIRLFNRYATYNGSNPYKAPGILNIIPHLEFGLGAYLPRGGMHEITNSLVKLAKEIGVEFHFNQEVIAIETENNQAKTVATKSSNYAADIVVCNADIHTVYEKLIPSAKKLKEVDKQERSSSALIFYWGINKVFPQLDVHNIMFTEDYKAEFDHIFEAKTIYEDPTIYINITSKKIEGDAPQGKENWFVMINVPSVYGQDWENLIAEARKNILSKISRNLGENIEDLIQFEQQLTPQLIEDKTYSYKGSLYGTSSNNRFAAFFRHKNFSSQYKNLYFCGGSVHPGGGIPLAVLSAKIIDKFIK</sequence>
<dbReference type="InterPro" id="IPR002937">
    <property type="entry name" value="Amino_oxidase"/>
</dbReference>
<keyword evidence="4 5" id="KW-0560">Oxidoreductase</keyword>
<dbReference type="InterPro" id="IPR054840">
    <property type="entry name" value="hydcarot_desat_CrtD"/>
</dbReference>
<evidence type="ECO:0000313" key="7">
    <source>
        <dbReference type="EMBL" id="SHF88775.1"/>
    </source>
</evidence>
<dbReference type="EMBL" id="FQWE01000002">
    <property type="protein sequence ID" value="SHF88775.1"/>
    <property type="molecule type" value="Genomic_DNA"/>
</dbReference>
<evidence type="ECO:0000256" key="1">
    <source>
        <dbReference type="ARBA" id="ARBA00004829"/>
    </source>
</evidence>
<dbReference type="Pfam" id="PF01593">
    <property type="entry name" value="Amino_oxidase"/>
    <property type="match status" value="1"/>
</dbReference>
<dbReference type="AlphaFoldDB" id="A0A1M5FB42"/>
<feature type="domain" description="Amine oxidase" evidence="6">
    <location>
        <begin position="11"/>
        <end position="479"/>
    </location>
</feature>
<reference evidence="8" key="1">
    <citation type="submission" date="2016-11" db="EMBL/GenBank/DDBJ databases">
        <authorList>
            <person name="Varghese N."/>
            <person name="Submissions S."/>
        </authorList>
    </citation>
    <scope>NUCLEOTIDE SEQUENCE [LARGE SCALE GENOMIC DNA]</scope>
    <source>
        <strain evidence="8">DSM 19741</strain>
    </source>
</reference>
<dbReference type="SUPFAM" id="SSF51905">
    <property type="entry name" value="FAD/NAD(P)-binding domain"/>
    <property type="match status" value="1"/>
</dbReference>
<dbReference type="STRING" id="271157.SAMN05444396_102261"/>
<proteinExistence type="inferred from homology"/>
<keyword evidence="8" id="KW-1185">Reference proteome</keyword>
<dbReference type="NCBIfam" id="TIGR02734">
    <property type="entry name" value="crtI_fam"/>
    <property type="match status" value="1"/>
</dbReference>
<dbReference type="OrthoDB" id="9774675at2"/>
<dbReference type="NCBIfam" id="NF042421">
    <property type="entry name" value="hydcarot_desat_CrtD"/>
    <property type="match status" value="1"/>
</dbReference>
<dbReference type="PANTHER" id="PTHR43734:SF7">
    <property type="entry name" value="4,4'-DIAPONEUROSPORENE OXYGENASE"/>
    <property type="match status" value="1"/>
</dbReference>
<evidence type="ECO:0000256" key="4">
    <source>
        <dbReference type="ARBA" id="ARBA00023002"/>
    </source>
</evidence>
<dbReference type="PANTHER" id="PTHR43734">
    <property type="entry name" value="PHYTOENE DESATURASE"/>
    <property type="match status" value="1"/>
</dbReference>
<evidence type="ECO:0000313" key="8">
    <source>
        <dbReference type="Proteomes" id="UP000184036"/>
    </source>
</evidence>
<protein>
    <submittedName>
        <fullName evidence="7">Phytoene desaturase</fullName>
    </submittedName>
</protein>